<evidence type="ECO:0000313" key="1">
    <source>
        <dbReference type="EMBL" id="BBX87947.1"/>
    </source>
</evidence>
<protein>
    <submittedName>
        <fullName evidence="1">Uncharacterized protein</fullName>
    </submittedName>
</protein>
<proteinExistence type="predicted"/>
<keyword evidence="2" id="KW-1185">Reference proteome</keyword>
<evidence type="ECO:0000313" key="2">
    <source>
        <dbReference type="Proteomes" id="UP000465609"/>
    </source>
</evidence>
<name>A0ABN5Z1A6_9MYCO</name>
<organism evidence="1 2">
    <name type="scientific">Mycolicibacterium aubagnense</name>
    <dbReference type="NCBI Taxonomy" id="319707"/>
    <lineage>
        <taxon>Bacteria</taxon>
        <taxon>Bacillati</taxon>
        <taxon>Actinomycetota</taxon>
        <taxon>Actinomycetes</taxon>
        <taxon>Mycobacteriales</taxon>
        <taxon>Mycobacteriaceae</taxon>
        <taxon>Mycolicibacterium</taxon>
    </lineage>
</organism>
<dbReference type="Proteomes" id="UP000465609">
    <property type="component" value="Chromosome"/>
</dbReference>
<dbReference type="EMBL" id="AP022577">
    <property type="protein sequence ID" value="BBX87947.1"/>
    <property type="molecule type" value="Genomic_DNA"/>
</dbReference>
<sequence>MTVTPATSIDITESTAADRRSLGDNRNGFFKLLIPPLNGELHPPAHSWLPSHTRTAVSIGNGADQSDFEIIGVT</sequence>
<accession>A0ABN5Z1A6</accession>
<gene>
    <name evidence="1" type="ORF">MAUB_58200</name>
</gene>
<reference evidence="1 2" key="1">
    <citation type="journal article" date="2019" name="Emerg. Microbes Infect.">
        <title>Comprehensive subspecies identification of 175 nontuberculous mycobacteria species based on 7547 genomic profiles.</title>
        <authorList>
            <person name="Matsumoto Y."/>
            <person name="Kinjo T."/>
            <person name="Motooka D."/>
            <person name="Nabeya D."/>
            <person name="Jung N."/>
            <person name="Uechi K."/>
            <person name="Horii T."/>
            <person name="Iida T."/>
            <person name="Fujita J."/>
            <person name="Nakamura S."/>
        </authorList>
    </citation>
    <scope>NUCLEOTIDE SEQUENCE [LARGE SCALE GENOMIC DNA]</scope>
    <source>
        <strain evidence="1 2">JCM 15296</strain>
    </source>
</reference>